<dbReference type="GO" id="GO:0046872">
    <property type="term" value="F:metal ion binding"/>
    <property type="evidence" value="ECO:0007669"/>
    <property type="project" value="UniProtKB-KW"/>
</dbReference>
<dbReference type="Pfam" id="PF04909">
    <property type="entry name" value="Amidohydro_2"/>
    <property type="match status" value="1"/>
</dbReference>
<protein>
    <recommendedName>
        <fullName evidence="4">dihydroorotase</fullName>
        <ecNumber evidence="4">3.5.2.3</ecNumber>
    </recommendedName>
</protein>
<keyword evidence="6" id="KW-0378">Hydrolase</keyword>
<dbReference type="FunFam" id="3.20.20.140:FF:000041">
    <property type="entry name" value="Dihydroorotase, variant"/>
    <property type="match status" value="1"/>
</dbReference>
<evidence type="ECO:0000256" key="4">
    <source>
        <dbReference type="ARBA" id="ARBA00012860"/>
    </source>
</evidence>
<dbReference type="PROSITE" id="PS00483">
    <property type="entry name" value="DIHYDROOROTASE_2"/>
    <property type="match status" value="1"/>
</dbReference>
<dbReference type="PROSITE" id="PS00482">
    <property type="entry name" value="DIHYDROOROTASE_1"/>
    <property type="match status" value="1"/>
</dbReference>
<comment type="pathway">
    <text evidence="2">Pyrimidine metabolism; UMP biosynthesis via de novo pathway; (S)-dihydroorotate from bicarbonate: step 3/3.</text>
</comment>
<evidence type="ECO:0000256" key="5">
    <source>
        <dbReference type="ARBA" id="ARBA00022723"/>
    </source>
</evidence>
<evidence type="ECO:0000313" key="11">
    <source>
        <dbReference type="Proteomes" id="UP000799440"/>
    </source>
</evidence>
<reference evidence="10" key="1">
    <citation type="journal article" date="2020" name="Stud. Mycol.">
        <title>101 Dothideomycetes genomes: a test case for predicting lifestyles and emergence of pathogens.</title>
        <authorList>
            <person name="Haridas S."/>
            <person name="Albert R."/>
            <person name="Binder M."/>
            <person name="Bloem J."/>
            <person name="Labutti K."/>
            <person name="Salamov A."/>
            <person name="Andreopoulos B."/>
            <person name="Baker S."/>
            <person name="Barry K."/>
            <person name="Bills G."/>
            <person name="Bluhm B."/>
            <person name="Cannon C."/>
            <person name="Castanera R."/>
            <person name="Culley D."/>
            <person name="Daum C."/>
            <person name="Ezra D."/>
            <person name="Gonzalez J."/>
            <person name="Henrissat B."/>
            <person name="Kuo A."/>
            <person name="Liang C."/>
            <person name="Lipzen A."/>
            <person name="Lutzoni F."/>
            <person name="Magnuson J."/>
            <person name="Mondo S."/>
            <person name="Nolan M."/>
            <person name="Ohm R."/>
            <person name="Pangilinan J."/>
            <person name="Park H.-J."/>
            <person name="Ramirez L."/>
            <person name="Alfaro M."/>
            <person name="Sun H."/>
            <person name="Tritt A."/>
            <person name="Yoshinaga Y."/>
            <person name="Zwiers L.-H."/>
            <person name="Turgeon B."/>
            <person name="Goodwin S."/>
            <person name="Spatafora J."/>
            <person name="Crous P."/>
            <person name="Grigoriev I."/>
        </authorList>
    </citation>
    <scope>NUCLEOTIDE SEQUENCE</scope>
    <source>
        <strain evidence="10">CBS 119925</strain>
    </source>
</reference>
<keyword evidence="7" id="KW-0862">Zinc</keyword>
<keyword evidence="11" id="KW-1185">Reference proteome</keyword>
<dbReference type="GO" id="GO:0044205">
    <property type="term" value="P:'de novo' UMP biosynthetic process"/>
    <property type="evidence" value="ECO:0007669"/>
    <property type="project" value="UniProtKB-UniPathway"/>
</dbReference>
<dbReference type="HAMAP" id="MF_00219">
    <property type="entry name" value="PyrC_classII"/>
    <property type="match status" value="1"/>
</dbReference>
<dbReference type="InterPro" id="IPR002195">
    <property type="entry name" value="Dihydroorotase_CS"/>
</dbReference>
<feature type="domain" description="Amidohydrolase-related" evidence="9">
    <location>
        <begin position="86"/>
        <end position="193"/>
    </location>
</feature>
<evidence type="ECO:0000256" key="1">
    <source>
        <dbReference type="ARBA" id="ARBA00001947"/>
    </source>
</evidence>
<keyword evidence="5" id="KW-0479">Metal-binding</keyword>
<evidence type="ECO:0000256" key="2">
    <source>
        <dbReference type="ARBA" id="ARBA00004880"/>
    </source>
</evidence>
<evidence type="ECO:0000259" key="9">
    <source>
        <dbReference type="Pfam" id="PF04909"/>
    </source>
</evidence>
<sequence length="370" mass="40326">MAFQFTKAEEIELPAAFDAHVHLRDGEMSQLVTPTVRMGGVNQVYVMPNLVPPVTTVEQCLAYRERLRAIDPDVDYLMSLYLHESMTPETIIAAKKAGIVGVKSYPAGVTTNSSSGVLSYEPFYPIFAEMEKQGLILNLHGELPSTPASAPTTSSSSPAITILNAEPAFLPTLRTLHSHFPSLRIILEHCSTASAITCVQSLGPTVSGTLTAHHLSLTVDAWAGDPHSFCKPVAKTPEDRDALLAAAVRSGGKFFLGTDSAPHDVRSKRGGDMVAAGVFTQRHSLGYVLDALMMAVERGVVEEKEVTMEVLEGFFGGWGRNFYGVEDERGERVVLRRGKEVVGDMLEKEGLGPRVVPFRRGEKTWSVEWK</sequence>
<accession>A0A6A6VD57</accession>
<dbReference type="EMBL" id="MU006574">
    <property type="protein sequence ID" value="KAF2747131.1"/>
    <property type="molecule type" value="Genomic_DNA"/>
</dbReference>
<dbReference type="PANTHER" id="PTHR43137">
    <property type="entry name" value="DIHYDROOROTASE"/>
    <property type="match status" value="1"/>
</dbReference>
<dbReference type="InterPro" id="IPR032466">
    <property type="entry name" value="Metal_Hydrolase"/>
</dbReference>
<comment type="cofactor">
    <cofactor evidence="1">
        <name>Zn(2+)</name>
        <dbReference type="ChEBI" id="CHEBI:29105"/>
    </cofactor>
</comment>
<keyword evidence="8" id="KW-0665">Pyrimidine biosynthesis</keyword>
<dbReference type="InterPro" id="IPR004721">
    <property type="entry name" value="DHOdimr"/>
</dbReference>
<dbReference type="GO" id="GO:0005737">
    <property type="term" value="C:cytoplasm"/>
    <property type="evidence" value="ECO:0007669"/>
    <property type="project" value="TreeGrafter"/>
</dbReference>
<dbReference type="EC" id="3.5.2.3" evidence="4"/>
<dbReference type="OrthoDB" id="1670005at2759"/>
<dbReference type="UniPathway" id="UPA00070">
    <property type="reaction ID" value="UER00117"/>
</dbReference>
<dbReference type="InterPro" id="IPR006680">
    <property type="entry name" value="Amidohydro-rel"/>
</dbReference>
<dbReference type="GO" id="GO:0004151">
    <property type="term" value="F:dihydroorotase activity"/>
    <property type="evidence" value="ECO:0007669"/>
    <property type="project" value="UniProtKB-EC"/>
</dbReference>
<evidence type="ECO:0000256" key="8">
    <source>
        <dbReference type="ARBA" id="ARBA00022975"/>
    </source>
</evidence>
<name>A0A6A6VD57_9PLEO</name>
<gene>
    <name evidence="10" type="ORF">M011DRAFT_403277</name>
</gene>
<organism evidence="10 11">
    <name type="scientific">Sporormia fimetaria CBS 119925</name>
    <dbReference type="NCBI Taxonomy" id="1340428"/>
    <lineage>
        <taxon>Eukaryota</taxon>
        <taxon>Fungi</taxon>
        <taxon>Dikarya</taxon>
        <taxon>Ascomycota</taxon>
        <taxon>Pezizomycotina</taxon>
        <taxon>Dothideomycetes</taxon>
        <taxon>Pleosporomycetidae</taxon>
        <taxon>Pleosporales</taxon>
        <taxon>Sporormiaceae</taxon>
        <taxon>Sporormia</taxon>
    </lineage>
</organism>
<evidence type="ECO:0000256" key="7">
    <source>
        <dbReference type="ARBA" id="ARBA00022833"/>
    </source>
</evidence>
<proteinExistence type="inferred from homology"/>
<dbReference type="SUPFAM" id="SSF51556">
    <property type="entry name" value="Metallo-dependent hydrolases"/>
    <property type="match status" value="1"/>
</dbReference>
<dbReference type="AlphaFoldDB" id="A0A6A6VD57"/>
<evidence type="ECO:0000313" key="10">
    <source>
        <dbReference type="EMBL" id="KAF2747131.1"/>
    </source>
</evidence>
<dbReference type="NCBIfam" id="TIGR00856">
    <property type="entry name" value="pyrC_dimer"/>
    <property type="match status" value="1"/>
</dbReference>
<comment type="similarity">
    <text evidence="3">Belongs to the metallo-dependent hydrolases superfamily. DHOase family. Class II DHOase subfamily.</text>
</comment>
<dbReference type="Proteomes" id="UP000799440">
    <property type="component" value="Unassembled WGS sequence"/>
</dbReference>
<evidence type="ECO:0000256" key="6">
    <source>
        <dbReference type="ARBA" id="ARBA00022801"/>
    </source>
</evidence>
<dbReference type="GO" id="GO:0006207">
    <property type="term" value="P:'de novo' pyrimidine nucleobase biosynthetic process"/>
    <property type="evidence" value="ECO:0007669"/>
    <property type="project" value="TreeGrafter"/>
</dbReference>
<dbReference type="PIRSF" id="PIRSF001237">
    <property type="entry name" value="DHOdimr"/>
    <property type="match status" value="1"/>
</dbReference>
<evidence type="ECO:0000256" key="3">
    <source>
        <dbReference type="ARBA" id="ARBA00005631"/>
    </source>
</evidence>
<dbReference type="PANTHER" id="PTHR43137:SF1">
    <property type="entry name" value="DIHYDROOROTASE"/>
    <property type="match status" value="1"/>
</dbReference>
<dbReference type="Gene3D" id="3.20.20.140">
    <property type="entry name" value="Metal-dependent hydrolases"/>
    <property type="match status" value="1"/>
</dbReference>